<dbReference type="PANTHER" id="PTHR13165:SF0">
    <property type="entry name" value="SERRATE RNA EFFECTOR MOLECULE HOMOLOG"/>
    <property type="match status" value="1"/>
</dbReference>
<dbReference type="PROSITE" id="PS00028">
    <property type="entry name" value="ZINC_FINGER_C2H2_1"/>
    <property type="match status" value="1"/>
</dbReference>
<evidence type="ECO:0000256" key="1">
    <source>
        <dbReference type="PROSITE-ProRule" id="PRU00042"/>
    </source>
</evidence>
<evidence type="ECO:0000256" key="2">
    <source>
        <dbReference type="SAM" id="MobiDB-lite"/>
    </source>
</evidence>
<protein>
    <submittedName>
        <fullName evidence="4">Serrate RNA effector molecule</fullName>
    </submittedName>
</protein>
<dbReference type="InterPro" id="IPR021933">
    <property type="entry name" value="SERRATE/Ars2_N"/>
</dbReference>
<dbReference type="SUPFAM" id="SSF57667">
    <property type="entry name" value="beta-beta-alpha zinc fingers"/>
    <property type="match status" value="1"/>
</dbReference>
<evidence type="ECO:0000259" key="3">
    <source>
        <dbReference type="PROSITE" id="PS50157"/>
    </source>
</evidence>
<dbReference type="InterPro" id="IPR039727">
    <property type="entry name" value="SE/Ars2"/>
</dbReference>
<accession>A0A6G1S7N4</accession>
<dbReference type="PROSITE" id="PS50157">
    <property type="entry name" value="ZINC_FINGER_C2H2_2"/>
    <property type="match status" value="1"/>
</dbReference>
<organism evidence="4">
    <name type="scientific">Aceria tosichella</name>
    <name type="common">wheat curl mite</name>
    <dbReference type="NCBI Taxonomy" id="561515"/>
    <lineage>
        <taxon>Eukaryota</taxon>
        <taxon>Metazoa</taxon>
        <taxon>Ecdysozoa</taxon>
        <taxon>Arthropoda</taxon>
        <taxon>Chelicerata</taxon>
        <taxon>Arachnida</taxon>
        <taxon>Acari</taxon>
        <taxon>Acariformes</taxon>
        <taxon>Trombidiformes</taxon>
        <taxon>Prostigmata</taxon>
        <taxon>Eupodina</taxon>
        <taxon>Eriophyoidea</taxon>
        <taxon>Eriophyidae</taxon>
        <taxon>Eriophyinae</taxon>
        <taxon>Aceriini</taxon>
        <taxon>Aceria</taxon>
    </lineage>
</organism>
<dbReference type="GO" id="GO:0031053">
    <property type="term" value="P:primary miRNA processing"/>
    <property type="evidence" value="ECO:0007669"/>
    <property type="project" value="TreeGrafter"/>
</dbReference>
<gene>
    <name evidence="4" type="primary">E01A2.2</name>
    <name evidence="4" type="ORF">g.11682</name>
</gene>
<reference evidence="4" key="1">
    <citation type="submission" date="2018-10" db="EMBL/GenBank/DDBJ databases">
        <title>Transcriptome assembly of Aceria tosichella (Wheat curl mite) Type 2.</title>
        <authorList>
            <person name="Scully E.D."/>
            <person name="Geib S.M."/>
            <person name="Palmer N.A."/>
            <person name="Gupta A.K."/>
            <person name="Sarath G."/>
            <person name="Tatineni S."/>
        </authorList>
    </citation>
    <scope>NUCLEOTIDE SEQUENCE</scope>
    <source>
        <strain evidence="4">LincolnNE</strain>
    </source>
</reference>
<dbReference type="GO" id="GO:0008270">
    <property type="term" value="F:zinc ion binding"/>
    <property type="evidence" value="ECO:0007669"/>
    <property type="project" value="UniProtKB-KW"/>
</dbReference>
<sequence>MALHQNYNNNYSAYPSNKGKQLMSFQSYVRSLSNNVDENAACKKYKDFMADLSQSKVGRFFDSNKDREWFRLRYHPNESQKMLHQNNINFLKRLKIFNDLNDKNYFDMLAYNAAHTKAIIDLMDAIIIQLEDGSQELSITPDGIVIEPELRLKYVPNKPNSVVIDDINIETTLAEIQDICAQASPELIRIAQLEPYYIEGGILRRKVIAVYSSNVDIRDVCWKLNRLKLNNRSLSVSINKCLTNRVLKVDGIANHHLCILNDIKNAIILILNFDELKGLYGKRKQLLENLKQEPNNINTDVKMEPVEENGNEELNNVAPPSPPGSEKSANDDDDEKPFDVSTLDEEKEKEKKKLFEFKFNIEPSFYRQVSKLSKSKNPILEGAYRFLTEYIESSAARYQLSKVPADLLSDETKEELKDCSQDKLKTLQLILNNLPCNVEESTRYLDKLLWYLRIVHSFDYYNFSHYRYEDDLTLRMGVIHVRDELRKMNQDPDMSLIEKYLKKVEHEFEQFGHSQSQKYVTKDEERYNYKSYGKVITDELTSYSHKIQKPKSGESEEVYKCRHCPKVFQKLSDIGRHFVSKHRWAIDTIELETDFFNAYLFDATKMNPCPPKELLEIPPNRFAKVTNFSHMGEDPDLLQQAIEAYSKMDSFVREPAPRAQVESDPRNDTIVDYTDISFDDAI</sequence>
<feature type="region of interest" description="Disordered" evidence="2">
    <location>
        <begin position="309"/>
        <end position="345"/>
    </location>
</feature>
<name>A0A6G1S7N4_9ACAR</name>
<feature type="compositionally biased region" description="Acidic residues" evidence="2">
    <location>
        <begin position="331"/>
        <end position="343"/>
    </location>
</feature>
<dbReference type="AlphaFoldDB" id="A0A6G1S7N4"/>
<dbReference type="InterPro" id="IPR036236">
    <property type="entry name" value="Znf_C2H2_sf"/>
</dbReference>
<keyword evidence="1" id="KW-0479">Metal-binding</keyword>
<dbReference type="PANTHER" id="PTHR13165">
    <property type="entry name" value="ARSENITE-RESISTANCE PROTEIN 2"/>
    <property type="match status" value="1"/>
</dbReference>
<proteinExistence type="predicted"/>
<dbReference type="EMBL" id="GGYP01001627">
    <property type="protein sequence ID" value="MDE46398.1"/>
    <property type="molecule type" value="Transcribed_RNA"/>
</dbReference>
<keyword evidence="1" id="KW-0863">Zinc-finger</keyword>
<dbReference type="Pfam" id="PF12066">
    <property type="entry name" value="SERRATE_Ars2_N"/>
    <property type="match status" value="1"/>
</dbReference>
<dbReference type="GO" id="GO:0016604">
    <property type="term" value="C:nuclear body"/>
    <property type="evidence" value="ECO:0007669"/>
    <property type="project" value="TreeGrafter"/>
</dbReference>
<dbReference type="InterPro" id="IPR013087">
    <property type="entry name" value="Znf_C2H2_type"/>
</dbReference>
<feature type="domain" description="C2H2-type" evidence="3">
    <location>
        <begin position="559"/>
        <end position="582"/>
    </location>
</feature>
<keyword evidence="1" id="KW-0862">Zinc</keyword>
<evidence type="ECO:0000313" key="4">
    <source>
        <dbReference type="EMBL" id="MDE46398.1"/>
    </source>
</evidence>